<dbReference type="RefSeq" id="XP_005110169.2">
    <property type="nucleotide sequence ID" value="XM_005110112.3"/>
</dbReference>
<dbReference type="Proteomes" id="UP000694888">
    <property type="component" value="Unplaced"/>
</dbReference>
<gene>
    <name evidence="3" type="primary">LOC101851373</name>
</gene>
<dbReference type="PANTHER" id="PTHR46830:SF1">
    <property type="entry name" value="ALPHA-1,4-N-ACETYLGLUCOSAMINYLTRANSFERASE"/>
    <property type="match status" value="1"/>
</dbReference>
<sequence length="571" mass="65553">MRVITFKSSFKPYLIFVFGLISFWYLLKNSFPLDQELKYLKERELSRHFEASQSCSYHELAGNTTNLKLFSNVTFTSRDDSSQVVEECTGKEDPENLFLYKGIKYETPVRYSRRSYSDAAAQPDSSFPPLRPGDVPETVHYIWCGKKQFRFENYLSVLSAVKFVQPHKFIFHFYDLPDFDEKWYHTWFIELKQSLPSLELKKSDQPLPCEGNSSLVLALEQLAIAEEGGIYIGENTILTHLPSEWKDSSVASHLLETSQPNSPNLGVLMAKPGVTLEQLKTKTSESSNKIATCKTIDEFNQGLNASSSSASSTSGNAAPCVVVSSPIFPRDVVNSLEPFAALARCLYYGNASIAVAKQDINQVIPRIGHLIYFHKNAESQWPFYAYLSALSALYIAGIERLFIYGDKEPSGEWWDRLQGENITFIPIEQVHTVFQQPVRDIHHKTDILRYFILWKYGGVYMDYDIIWANPIPSEHWYYPTVAGVDWPKMGDWPEYFNMGALLSKPGAVYMKHVINSFRYYLDNNWGFNALMLPYRAYEQFPESVFIDHRLQASLQWRFPQTISHKTLLPGN</sequence>
<evidence type="ECO:0000256" key="1">
    <source>
        <dbReference type="SAM" id="Phobius"/>
    </source>
</evidence>
<dbReference type="InterPro" id="IPR007577">
    <property type="entry name" value="GlycoTrfase_DXD_sugar-bd_CS"/>
</dbReference>
<keyword evidence="2" id="KW-1185">Reference proteome</keyword>
<keyword evidence="1" id="KW-1133">Transmembrane helix</keyword>
<organism evidence="2 3">
    <name type="scientific">Aplysia californica</name>
    <name type="common">California sea hare</name>
    <dbReference type="NCBI Taxonomy" id="6500"/>
    <lineage>
        <taxon>Eukaryota</taxon>
        <taxon>Metazoa</taxon>
        <taxon>Spiralia</taxon>
        <taxon>Lophotrochozoa</taxon>
        <taxon>Mollusca</taxon>
        <taxon>Gastropoda</taxon>
        <taxon>Heterobranchia</taxon>
        <taxon>Euthyneura</taxon>
        <taxon>Tectipleura</taxon>
        <taxon>Aplysiida</taxon>
        <taxon>Aplysioidea</taxon>
        <taxon>Aplysiidae</taxon>
        <taxon>Aplysia</taxon>
    </lineage>
</organism>
<dbReference type="SUPFAM" id="SSF53448">
    <property type="entry name" value="Nucleotide-diphospho-sugar transferases"/>
    <property type="match status" value="1"/>
</dbReference>
<evidence type="ECO:0000313" key="2">
    <source>
        <dbReference type="Proteomes" id="UP000694888"/>
    </source>
</evidence>
<dbReference type="PANTHER" id="PTHR46830">
    <property type="entry name" value="TRANSFERASE, PUTATIVE-RELATED"/>
    <property type="match status" value="1"/>
</dbReference>
<feature type="transmembrane region" description="Helical" evidence="1">
    <location>
        <begin position="12"/>
        <end position="27"/>
    </location>
</feature>
<reference evidence="3" key="1">
    <citation type="submission" date="2025-08" db="UniProtKB">
        <authorList>
            <consortium name="RefSeq"/>
        </authorList>
    </citation>
    <scope>IDENTIFICATION</scope>
</reference>
<name>A0ABM0K6X9_APLCA</name>
<evidence type="ECO:0000313" key="3">
    <source>
        <dbReference type="RefSeq" id="XP_005110169.2"/>
    </source>
</evidence>
<dbReference type="Gene3D" id="3.90.550.20">
    <property type="match status" value="1"/>
</dbReference>
<dbReference type="Pfam" id="PF04488">
    <property type="entry name" value="Gly_transf_sug"/>
    <property type="match status" value="1"/>
</dbReference>
<keyword evidence="1" id="KW-0812">Transmembrane</keyword>
<protein>
    <submittedName>
        <fullName evidence="3">Uncharacterized protein LOC101851373</fullName>
    </submittedName>
</protein>
<accession>A0ABM0K6X9</accession>
<proteinExistence type="predicted"/>
<keyword evidence="1" id="KW-0472">Membrane</keyword>
<dbReference type="InterPro" id="IPR029044">
    <property type="entry name" value="Nucleotide-diphossugar_trans"/>
</dbReference>
<dbReference type="GeneID" id="101851373"/>